<evidence type="ECO:0000313" key="2">
    <source>
        <dbReference type="Proteomes" id="UP001234178"/>
    </source>
</evidence>
<organism evidence="1 2">
    <name type="scientific">Daphnia magna</name>
    <dbReference type="NCBI Taxonomy" id="35525"/>
    <lineage>
        <taxon>Eukaryota</taxon>
        <taxon>Metazoa</taxon>
        <taxon>Ecdysozoa</taxon>
        <taxon>Arthropoda</taxon>
        <taxon>Crustacea</taxon>
        <taxon>Branchiopoda</taxon>
        <taxon>Diplostraca</taxon>
        <taxon>Cladocera</taxon>
        <taxon>Anomopoda</taxon>
        <taxon>Daphniidae</taxon>
        <taxon>Daphnia</taxon>
    </lineage>
</organism>
<reference evidence="1 2" key="1">
    <citation type="journal article" date="2023" name="Nucleic Acids Res.">
        <title>The hologenome of Daphnia magna reveals possible DNA methylation and microbiome-mediated evolution of the host genome.</title>
        <authorList>
            <person name="Chaturvedi A."/>
            <person name="Li X."/>
            <person name="Dhandapani V."/>
            <person name="Marshall H."/>
            <person name="Kissane S."/>
            <person name="Cuenca-Cambronero M."/>
            <person name="Asole G."/>
            <person name="Calvet F."/>
            <person name="Ruiz-Romero M."/>
            <person name="Marangio P."/>
            <person name="Guigo R."/>
            <person name="Rago D."/>
            <person name="Mirbahai L."/>
            <person name="Eastwood N."/>
            <person name="Colbourne J.K."/>
            <person name="Zhou J."/>
            <person name="Mallon E."/>
            <person name="Orsini L."/>
        </authorList>
    </citation>
    <scope>NUCLEOTIDE SEQUENCE [LARGE SCALE GENOMIC DNA]</scope>
    <source>
        <strain evidence="1">LRV0_1</strain>
    </source>
</reference>
<evidence type="ECO:0000313" key="1">
    <source>
        <dbReference type="EMBL" id="KAK4002485.1"/>
    </source>
</evidence>
<protein>
    <submittedName>
        <fullName evidence="1">Uncharacterized protein</fullName>
    </submittedName>
</protein>
<dbReference type="Proteomes" id="UP001234178">
    <property type="component" value="Unassembled WGS sequence"/>
</dbReference>
<comment type="caution">
    <text evidence="1">The sequence shown here is derived from an EMBL/GenBank/DDBJ whole genome shotgun (WGS) entry which is preliminary data.</text>
</comment>
<sequence length="111" mass="12604">MSRKQSDSTLSTFPTSEFVRSYPDVSNQFRILFGRIVAVQMETDLRSGPFCTSAYQRLLKGFIRLALSFYSEAVGRLIRGGDDPPCPFRPTPGRMTLRMPTQFTTFCVVLH</sequence>
<accession>A0ABQ9YPR6</accession>
<name>A0ABQ9YPR6_9CRUS</name>
<proteinExistence type="predicted"/>
<gene>
    <name evidence="1" type="ORF">OUZ56_004309</name>
</gene>
<dbReference type="EMBL" id="JAOYFB010000001">
    <property type="protein sequence ID" value="KAK4002485.1"/>
    <property type="molecule type" value="Genomic_DNA"/>
</dbReference>
<keyword evidence="2" id="KW-1185">Reference proteome</keyword>